<dbReference type="AlphaFoldDB" id="A0A1N7BS16"/>
<reference evidence="3" key="1">
    <citation type="submission" date="2017-01" db="EMBL/GenBank/DDBJ databases">
        <authorList>
            <person name="Varghese N."/>
            <person name="Submissions S."/>
        </authorList>
    </citation>
    <scope>NUCLEOTIDE SEQUENCE [LARGE SCALE GENOMIC DNA]</scope>
    <source>
        <strain evidence="3">ATCC 51758</strain>
    </source>
</reference>
<dbReference type="SUPFAM" id="SSF69349">
    <property type="entry name" value="Phage fibre proteins"/>
    <property type="match status" value="1"/>
</dbReference>
<dbReference type="Gene3D" id="2.40.50.230">
    <property type="entry name" value="Gp5 N-terminal domain"/>
    <property type="match status" value="1"/>
</dbReference>
<keyword evidence="3" id="KW-1185">Reference proteome</keyword>
<dbReference type="InterPro" id="IPR037026">
    <property type="entry name" value="Vgr_OB-fold_dom_sf"/>
</dbReference>
<protein>
    <recommendedName>
        <fullName evidence="1">Gp5/Type VI secretion system Vgr protein OB-fold domain-containing protein</fullName>
    </recommendedName>
</protein>
<sequence>MSGRHSPGALQDLHLGVVLDNADPDNRGRVKLRLPATGLEVWAAVMVPSAGSGYGVSLLPRLNEQVVVAFISPDLPIVLGAVWSGGSSQPADGRPVEERYFVQSPAGIKVLLDDQEPKVKIETPAGNHLTITDQGGGKVTVEQGGEKVEISPGNIKITCSGIVKVEAAQVTVSAGMVKVDAGMSKFSGVVQCDTLISNAVISSSYTPGAGNIW</sequence>
<accession>A0A1N7BS16</accession>
<gene>
    <name evidence="2" type="ORF">SAMN05421829_11938</name>
</gene>
<evidence type="ECO:0000313" key="2">
    <source>
        <dbReference type="EMBL" id="SIR54179.1"/>
    </source>
</evidence>
<dbReference type="Proteomes" id="UP000186819">
    <property type="component" value="Unassembled WGS sequence"/>
</dbReference>
<name>A0A1N7BS16_9RHOO</name>
<dbReference type="RefSeq" id="WP_076604079.1">
    <property type="nucleotide sequence ID" value="NZ_FTMD01000019.1"/>
</dbReference>
<evidence type="ECO:0000259" key="1">
    <source>
        <dbReference type="Pfam" id="PF04717"/>
    </source>
</evidence>
<feature type="domain" description="Gp5/Type VI secretion system Vgr protein OB-fold" evidence="1">
    <location>
        <begin position="15"/>
        <end position="83"/>
    </location>
</feature>
<dbReference type="SUPFAM" id="SSF69255">
    <property type="entry name" value="gp5 N-terminal domain-like"/>
    <property type="match status" value="1"/>
</dbReference>
<dbReference type="Pfam" id="PF04717">
    <property type="entry name" value="Phage_base_V"/>
    <property type="match status" value="1"/>
</dbReference>
<dbReference type="STRING" id="34027.SAMN05421829_11938"/>
<evidence type="ECO:0000313" key="3">
    <source>
        <dbReference type="Proteomes" id="UP000186819"/>
    </source>
</evidence>
<proteinExistence type="predicted"/>
<dbReference type="OrthoDB" id="1907165at2"/>
<organism evidence="2 3">
    <name type="scientific">Aromatoleum tolulyticum</name>
    <dbReference type="NCBI Taxonomy" id="34027"/>
    <lineage>
        <taxon>Bacteria</taxon>
        <taxon>Pseudomonadati</taxon>
        <taxon>Pseudomonadota</taxon>
        <taxon>Betaproteobacteria</taxon>
        <taxon>Rhodocyclales</taxon>
        <taxon>Rhodocyclaceae</taxon>
        <taxon>Aromatoleum</taxon>
    </lineage>
</organism>
<dbReference type="EMBL" id="FTMD01000019">
    <property type="protein sequence ID" value="SIR54179.1"/>
    <property type="molecule type" value="Genomic_DNA"/>
</dbReference>
<dbReference type="InterPro" id="IPR006531">
    <property type="entry name" value="Gp5/Vgr_OB"/>
</dbReference>